<dbReference type="GO" id="GO:0006508">
    <property type="term" value="P:proteolysis"/>
    <property type="evidence" value="ECO:0007669"/>
    <property type="project" value="UniProtKB-KW"/>
</dbReference>
<dbReference type="RefSeq" id="WP_015467898.1">
    <property type="nucleotide sequence ID" value="NC_020812.1"/>
</dbReference>
<dbReference type="HOGENOM" id="CLU_844157_0_0_5"/>
<dbReference type="OrthoDB" id="9779889at2"/>
<gene>
    <name evidence="3" type="ORF">A11S_1560</name>
</gene>
<dbReference type="InterPro" id="IPR036869">
    <property type="entry name" value="J_dom_sf"/>
</dbReference>
<evidence type="ECO:0000313" key="3">
    <source>
        <dbReference type="EMBL" id="AGH98365.1"/>
    </source>
</evidence>
<feature type="compositionally biased region" description="Polar residues" evidence="1">
    <location>
        <begin position="76"/>
        <end position="96"/>
    </location>
</feature>
<dbReference type="STRING" id="349215.A11S_1560"/>
<dbReference type="PANTHER" id="PTHR43948">
    <property type="entry name" value="DNAJ HOMOLOG SUBFAMILY B"/>
    <property type="match status" value="1"/>
</dbReference>
<evidence type="ECO:0000313" key="4">
    <source>
        <dbReference type="Proteomes" id="UP000011932"/>
    </source>
</evidence>
<name>M4VIQ0_9BACT</name>
<protein>
    <submittedName>
        <fullName evidence="3">Phage prohead protease, HK97 family/dnaJ domain protein</fullName>
    </submittedName>
</protein>
<reference evidence="3 4" key="1">
    <citation type="journal article" date="2013" name="ISME J.">
        <title>By their genes ye shall know them: genomic signatures of predatory bacteria.</title>
        <authorList>
            <person name="Pasternak Z."/>
            <person name="Pietrokovski S."/>
            <person name="Rotem O."/>
            <person name="Gophna U."/>
            <person name="Lurie-Weinberger M.N."/>
            <person name="Jurkevitch E."/>
        </authorList>
    </citation>
    <scope>NUCLEOTIDE SEQUENCE [LARGE SCALE GENOMIC DNA]</scope>
    <source>
        <strain evidence="3">EPB</strain>
    </source>
</reference>
<dbReference type="GO" id="GO:0008233">
    <property type="term" value="F:peptidase activity"/>
    <property type="evidence" value="ECO:0007669"/>
    <property type="project" value="UniProtKB-KW"/>
</dbReference>
<dbReference type="Proteomes" id="UP000011932">
    <property type="component" value="Chromosome"/>
</dbReference>
<dbReference type="SUPFAM" id="SSF46565">
    <property type="entry name" value="Chaperone J-domain"/>
    <property type="match status" value="1"/>
</dbReference>
<dbReference type="Gene3D" id="1.10.287.110">
    <property type="entry name" value="DnaJ domain"/>
    <property type="match status" value="1"/>
</dbReference>
<feature type="compositionally biased region" description="Basic and acidic residues" evidence="1">
    <location>
        <begin position="109"/>
        <end position="123"/>
    </location>
</feature>
<organism evidence="3 4">
    <name type="scientific">Micavibrio aeruginosavorus EPB</name>
    <dbReference type="NCBI Taxonomy" id="349215"/>
    <lineage>
        <taxon>Bacteria</taxon>
        <taxon>Pseudomonadati</taxon>
        <taxon>Bdellovibrionota</taxon>
        <taxon>Bdellovibrionia</taxon>
        <taxon>Bdellovibrionales</taxon>
        <taxon>Pseudobdellovibrionaceae</taxon>
        <taxon>Micavibrio</taxon>
    </lineage>
</organism>
<sequence>MLNGKTYYEILGVDPKADDAVIKAAYRAITSKYHPDKNPGDAAAEEKTKEANIAYAVLRDDRAGYDSMLASTYAANKPSVNQPPSTEVRQSYSPPQKYTEPEAQQAKPGFDRTEQKPGFERSQRNAAQRQANLSKKSGLGKYFVAAALGGAALWAYNEFFKNDIDIKPIPTPVPNTVQQAPKTAAPQQPTGNGYVIQPGELSPQWKAIVCVPRIPQDRMGDNAYRVSEVLPQQEKIDAIIEGMKRDPNSELVKMAQRNNTHIRVTYTPAGYKAEPIIHNITNTFSLNCDKGFFRYPSTKEPQYSLDKFMTAPISKLKPVRY</sequence>
<feature type="domain" description="J" evidence="2">
    <location>
        <begin position="6"/>
        <end position="69"/>
    </location>
</feature>
<keyword evidence="3" id="KW-0378">Hydrolase</keyword>
<dbReference type="PROSITE" id="PS50076">
    <property type="entry name" value="DNAJ_2"/>
    <property type="match status" value="1"/>
</dbReference>
<evidence type="ECO:0000256" key="1">
    <source>
        <dbReference type="SAM" id="MobiDB-lite"/>
    </source>
</evidence>
<evidence type="ECO:0000259" key="2">
    <source>
        <dbReference type="PROSITE" id="PS50076"/>
    </source>
</evidence>
<dbReference type="InterPro" id="IPR001623">
    <property type="entry name" value="DnaJ_domain"/>
</dbReference>
<dbReference type="SMART" id="SM00271">
    <property type="entry name" value="DnaJ"/>
    <property type="match status" value="1"/>
</dbReference>
<proteinExistence type="predicted"/>
<dbReference type="AlphaFoldDB" id="M4VIQ0"/>
<dbReference type="KEGG" id="man:A11S_1560"/>
<dbReference type="PRINTS" id="PR00625">
    <property type="entry name" value="JDOMAIN"/>
</dbReference>
<dbReference type="CDD" id="cd06257">
    <property type="entry name" value="DnaJ"/>
    <property type="match status" value="1"/>
</dbReference>
<keyword evidence="3" id="KW-0645">Protease</keyword>
<dbReference type="PATRIC" id="fig|349215.9.peg.1506"/>
<dbReference type="PANTHER" id="PTHR43948:SF10">
    <property type="entry name" value="MRJ, ISOFORM E"/>
    <property type="match status" value="1"/>
</dbReference>
<dbReference type="EMBL" id="CP003538">
    <property type="protein sequence ID" value="AGH98365.1"/>
    <property type="molecule type" value="Genomic_DNA"/>
</dbReference>
<feature type="region of interest" description="Disordered" evidence="1">
    <location>
        <begin position="76"/>
        <end position="132"/>
    </location>
</feature>
<dbReference type="Pfam" id="PF00226">
    <property type="entry name" value="DnaJ"/>
    <property type="match status" value="1"/>
</dbReference>
<accession>M4VIQ0</accession>